<dbReference type="AlphaFoldDB" id="A0A1Y1ZN66"/>
<reference evidence="2 3" key="1">
    <citation type="submission" date="2016-07" db="EMBL/GenBank/DDBJ databases">
        <title>Pervasive Adenine N6-methylation of Active Genes in Fungi.</title>
        <authorList>
            <consortium name="DOE Joint Genome Institute"/>
            <person name="Mondo S.J."/>
            <person name="Dannebaum R.O."/>
            <person name="Kuo R.C."/>
            <person name="Labutti K."/>
            <person name="Haridas S."/>
            <person name="Kuo A."/>
            <person name="Salamov A."/>
            <person name="Ahrendt S.R."/>
            <person name="Lipzen A."/>
            <person name="Sullivan W."/>
            <person name="Andreopoulos W.B."/>
            <person name="Clum A."/>
            <person name="Lindquist E."/>
            <person name="Daum C."/>
            <person name="Ramamoorthy G.K."/>
            <person name="Gryganskyi A."/>
            <person name="Culley D."/>
            <person name="Magnuson J.K."/>
            <person name="James T.Y."/>
            <person name="O'Malley M.A."/>
            <person name="Stajich J.E."/>
            <person name="Spatafora J.W."/>
            <person name="Visel A."/>
            <person name="Grigoriev I.V."/>
        </authorList>
    </citation>
    <scope>NUCLEOTIDE SEQUENCE [LARGE SCALE GENOMIC DNA]</scope>
    <source>
        <strain evidence="2 3">CBS 115471</strain>
    </source>
</reference>
<feature type="region of interest" description="Disordered" evidence="1">
    <location>
        <begin position="263"/>
        <end position="290"/>
    </location>
</feature>
<feature type="compositionally biased region" description="Polar residues" evidence="1">
    <location>
        <begin position="265"/>
        <end position="278"/>
    </location>
</feature>
<organism evidence="2 3">
    <name type="scientific">Clohesyomyces aquaticus</name>
    <dbReference type="NCBI Taxonomy" id="1231657"/>
    <lineage>
        <taxon>Eukaryota</taxon>
        <taxon>Fungi</taxon>
        <taxon>Dikarya</taxon>
        <taxon>Ascomycota</taxon>
        <taxon>Pezizomycotina</taxon>
        <taxon>Dothideomycetes</taxon>
        <taxon>Pleosporomycetidae</taxon>
        <taxon>Pleosporales</taxon>
        <taxon>Lindgomycetaceae</taxon>
        <taxon>Clohesyomyces</taxon>
    </lineage>
</organism>
<sequence length="290" mass="31974">MSSGTKLFTPLEQMAVPAIIRDMNGNPLPPPGDAHPLFRRTALGKLFIDEQSNQPQSKPYTPREQMIVLATILDMNGNPLPQPGGEQPLFRRTASGKLFIDEQSGQELGWSHIEVSEENIWARVSSNDDASSGGMLRFKKSKVRLEEVAGEVLPDYEGESDDEAETIQLTGEAKTIRSPDYEGETDNEIATIQNSPSVNLHETWPVVHVPARKDVVLDQHHSSAARVRSQYIVLDGDDEGEDRPSAAQFHHIKDLFILGDIGPRSTDTVQTQSMMHNESGSDLRKDGGIA</sequence>
<accession>A0A1Y1ZN66</accession>
<evidence type="ECO:0000313" key="2">
    <source>
        <dbReference type="EMBL" id="ORY11644.1"/>
    </source>
</evidence>
<protein>
    <submittedName>
        <fullName evidence="2">Uncharacterized protein</fullName>
    </submittedName>
</protein>
<dbReference type="Proteomes" id="UP000193144">
    <property type="component" value="Unassembled WGS sequence"/>
</dbReference>
<comment type="caution">
    <text evidence="2">The sequence shown here is derived from an EMBL/GenBank/DDBJ whole genome shotgun (WGS) entry which is preliminary data.</text>
</comment>
<name>A0A1Y1ZN66_9PLEO</name>
<evidence type="ECO:0000256" key="1">
    <source>
        <dbReference type="SAM" id="MobiDB-lite"/>
    </source>
</evidence>
<evidence type="ECO:0000313" key="3">
    <source>
        <dbReference type="Proteomes" id="UP000193144"/>
    </source>
</evidence>
<proteinExistence type="predicted"/>
<gene>
    <name evidence="2" type="ORF">BCR34DRAFT_614509</name>
</gene>
<keyword evidence="3" id="KW-1185">Reference proteome</keyword>
<dbReference type="EMBL" id="MCFA01000059">
    <property type="protein sequence ID" value="ORY11644.1"/>
    <property type="molecule type" value="Genomic_DNA"/>
</dbReference>
<feature type="compositionally biased region" description="Basic and acidic residues" evidence="1">
    <location>
        <begin position="279"/>
        <end position="290"/>
    </location>
</feature>